<feature type="domain" description="Polymerase/histidinol phosphatase N-terminal" evidence="10">
    <location>
        <begin position="337"/>
        <end position="416"/>
    </location>
</feature>
<dbReference type="InterPro" id="IPR003583">
    <property type="entry name" value="Hlx-hairpin-Hlx_DNA-bd_motif"/>
</dbReference>
<dbReference type="InterPro" id="IPR010996">
    <property type="entry name" value="HHH_MUS81"/>
</dbReference>
<dbReference type="SMART" id="SM00278">
    <property type="entry name" value="HhH1"/>
    <property type="match status" value="3"/>
</dbReference>
<dbReference type="Gene3D" id="3.30.460.10">
    <property type="entry name" value="Beta Polymerase, domain 2"/>
    <property type="match status" value="1"/>
</dbReference>
<dbReference type="InterPro" id="IPR037160">
    <property type="entry name" value="DNA_Pol_thumb_sf"/>
</dbReference>
<dbReference type="CDD" id="cd00141">
    <property type="entry name" value="NT_POLXc"/>
    <property type="match status" value="1"/>
</dbReference>
<keyword evidence="12" id="KW-0378">Hydrolase</keyword>
<evidence type="ECO:0000256" key="3">
    <source>
        <dbReference type="ARBA" id="ARBA00022634"/>
    </source>
</evidence>
<dbReference type="Pfam" id="PF14716">
    <property type="entry name" value="HHH_8"/>
    <property type="match status" value="1"/>
</dbReference>
<evidence type="ECO:0000256" key="1">
    <source>
        <dbReference type="ARBA" id="ARBA00001946"/>
    </source>
</evidence>
<organism evidence="12 13">
    <name type="scientific">Deferribacter autotrophicus</name>
    <dbReference type="NCBI Taxonomy" id="500465"/>
    <lineage>
        <taxon>Bacteria</taxon>
        <taxon>Pseudomonadati</taxon>
        <taxon>Deferribacterota</taxon>
        <taxon>Deferribacteres</taxon>
        <taxon>Deferribacterales</taxon>
        <taxon>Deferribacteraceae</taxon>
        <taxon>Deferribacter</taxon>
    </lineage>
</organism>
<dbReference type="Gene3D" id="1.10.150.110">
    <property type="entry name" value="DNA polymerase beta, N-terminal domain-like"/>
    <property type="match status" value="1"/>
</dbReference>
<evidence type="ECO:0000259" key="11">
    <source>
        <dbReference type="SMART" id="SM00483"/>
    </source>
</evidence>
<dbReference type="SUPFAM" id="SSF47802">
    <property type="entry name" value="DNA polymerase beta, N-terminal domain-like"/>
    <property type="match status" value="1"/>
</dbReference>
<dbReference type="Pfam" id="PF02811">
    <property type="entry name" value="PHP"/>
    <property type="match status" value="1"/>
</dbReference>
<comment type="caution">
    <text evidence="12">The sequence shown here is derived from an EMBL/GenBank/DDBJ whole genome shotgun (WGS) entry which is preliminary data.</text>
</comment>
<proteinExistence type="predicted"/>
<feature type="domain" description="Helix-hairpin-helix DNA-binding motif class 1" evidence="9">
    <location>
        <begin position="92"/>
        <end position="111"/>
    </location>
</feature>
<dbReference type="SUPFAM" id="SSF158702">
    <property type="entry name" value="Sec63 N-terminal domain-like"/>
    <property type="match status" value="1"/>
</dbReference>
<dbReference type="InterPro" id="IPR022311">
    <property type="entry name" value="PolX-like"/>
</dbReference>
<dbReference type="Pfam" id="PF14791">
    <property type="entry name" value="DNA_pol_B_thumb"/>
    <property type="match status" value="1"/>
</dbReference>
<keyword evidence="5" id="KW-0548">Nucleotidyltransferase</keyword>
<dbReference type="EC" id="2.7.7.7" evidence="2"/>
<dbReference type="Gene3D" id="1.10.150.20">
    <property type="entry name" value="5' to 3' exonuclease, C-terminal subdomain"/>
    <property type="match status" value="1"/>
</dbReference>
<dbReference type="InterPro" id="IPR050243">
    <property type="entry name" value="PHP_phosphatase"/>
</dbReference>
<dbReference type="NCBIfam" id="NF006375">
    <property type="entry name" value="PRK08609.1"/>
    <property type="match status" value="1"/>
</dbReference>
<dbReference type="SUPFAM" id="SSF89550">
    <property type="entry name" value="PHP domain-like"/>
    <property type="match status" value="1"/>
</dbReference>
<keyword evidence="7" id="KW-0239">DNA-directed DNA polymerase</keyword>
<feature type="domain" description="Helix-hairpin-helix DNA-binding motif class 1" evidence="9">
    <location>
        <begin position="52"/>
        <end position="71"/>
    </location>
</feature>
<gene>
    <name evidence="12" type="primary">polX</name>
    <name evidence="12" type="ORF">FHQ18_01590</name>
</gene>
<dbReference type="CDD" id="cd07436">
    <property type="entry name" value="PHP_PolX"/>
    <property type="match status" value="1"/>
</dbReference>
<dbReference type="AlphaFoldDB" id="A0A5A8F4W8"/>
<evidence type="ECO:0000313" key="13">
    <source>
        <dbReference type="Proteomes" id="UP000322876"/>
    </source>
</evidence>
<evidence type="ECO:0000256" key="6">
    <source>
        <dbReference type="ARBA" id="ARBA00022705"/>
    </source>
</evidence>
<dbReference type="InterPro" id="IPR003141">
    <property type="entry name" value="Pol/His_phosphatase_N"/>
</dbReference>
<keyword evidence="13" id="KW-1185">Reference proteome</keyword>
<dbReference type="Gene3D" id="3.20.20.140">
    <property type="entry name" value="Metal-dependent hydrolases"/>
    <property type="match status" value="1"/>
</dbReference>
<evidence type="ECO:0000256" key="7">
    <source>
        <dbReference type="ARBA" id="ARBA00022932"/>
    </source>
</evidence>
<dbReference type="InterPro" id="IPR043519">
    <property type="entry name" value="NT_sf"/>
</dbReference>
<dbReference type="InterPro" id="IPR029398">
    <property type="entry name" value="PolB_thumb"/>
</dbReference>
<comment type="cofactor">
    <cofactor evidence="1">
        <name>Mg(2+)</name>
        <dbReference type="ChEBI" id="CHEBI:18420"/>
    </cofactor>
</comment>
<keyword evidence="3" id="KW-0237">DNA synthesis</keyword>
<dbReference type="RefSeq" id="WP_149265424.1">
    <property type="nucleotide sequence ID" value="NZ_VFJB01000002.1"/>
</dbReference>
<dbReference type="InterPro" id="IPR047967">
    <property type="entry name" value="PolX_PHP"/>
</dbReference>
<protein>
    <recommendedName>
        <fullName evidence="2">DNA-directed DNA polymerase</fullName>
        <ecNumber evidence="2">2.7.7.7</ecNumber>
    </recommendedName>
</protein>
<evidence type="ECO:0000256" key="8">
    <source>
        <dbReference type="ARBA" id="ARBA00049244"/>
    </source>
</evidence>
<keyword evidence="6" id="KW-0235">DNA replication</keyword>
<dbReference type="GO" id="GO:0004527">
    <property type="term" value="F:exonuclease activity"/>
    <property type="evidence" value="ECO:0007669"/>
    <property type="project" value="UniProtKB-KW"/>
</dbReference>
<dbReference type="GO" id="GO:0008270">
    <property type="term" value="F:zinc ion binding"/>
    <property type="evidence" value="ECO:0007669"/>
    <property type="project" value="TreeGrafter"/>
</dbReference>
<dbReference type="InterPro" id="IPR002054">
    <property type="entry name" value="DNA-dir_DNA_pol_X"/>
</dbReference>
<evidence type="ECO:0000256" key="4">
    <source>
        <dbReference type="ARBA" id="ARBA00022679"/>
    </source>
</evidence>
<accession>A0A5A8F4W8</accession>
<dbReference type="SMART" id="SM00481">
    <property type="entry name" value="POLIIIAc"/>
    <property type="match status" value="1"/>
</dbReference>
<dbReference type="InterPro" id="IPR027421">
    <property type="entry name" value="DNA_pol_lamdba_lyase_dom_sf"/>
</dbReference>
<dbReference type="Proteomes" id="UP000322876">
    <property type="component" value="Unassembled WGS sequence"/>
</dbReference>
<evidence type="ECO:0000313" key="12">
    <source>
        <dbReference type="EMBL" id="KAA0259169.1"/>
    </source>
</evidence>
<feature type="domain" description="DNA-directed DNA polymerase X" evidence="11">
    <location>
        <begin position="1"/>
        <end position="315"/>
    </location>
</feature>
<dbReference type="PANTHER" id="PTHR36928:SF1">
    <property type="entry name" value="PHOSPHATASE YCDX-RELATED"/>
    <property type="match status" value="1"/>
</dbReference>
<dbReference type="PANTHER" id="PTHR36928">
    <property type="entry name" value="PHOSPHATASE YCDX-RELATED"/>
    <property type="match status" value="1"/>
</dbReference>
<evidence type="ECO:0000259" key="10">
    <source>
        <dbReference type="SMART" id="SM00481"/>
    </source>
</evidence>
<dbReference type="Gene3D" id="3.30.210.10">
    <property type="entry name" value="DNA polymerase, thumb domain"/>
    <property type="match status" value="1"/>
</dbReference>
<dbReference type="GO" id="GO:0005829">
    <property type="term" value="C:cytosol"/>
    <property type="evidence" value="ECO:0007669"/>
    <property type="project" value="TreeGrafter"/>
</dbReference>
<dbReference type="OrthoDB" id="9808747at2"/>
<reference evidence="12 13" key="1">
    <citation type="submission" date="2019-06" db="EMBL/GenBank/DDBJ databases">
        <title>Genomic insights into carbon and energy metabolism of Deferribacter autotrophicus revealed new metabolic traits in the phylum Deferribacteres.</title>
        <authorList>
            <person name="Slobodkin A.I."/>
            <person name="Slobodkina G.B."/>
            <person name="Allioux M."/>
            <person name="Alain K."/>
            <person name="Jebbar M."/>
            <person name="Shadrin V."/>
            <person name="Kublanov I.V."/>
            <person name="Toshchakov S.V."/>
            <person name="Bonch-Osmolovskaya E.A."/>
        </authorList>
    </citation>
    <scope>NUCLEOTIDE SEQUENCE [LARGE SCALE GENOMIC DNA]</scope>
    <source>
        <strain evidence="12 13">SL50</strain>
    </source>
</reference>
<dbReference type="Pfam" id="PF14520">
    <property type="entry name" value="HHH_5"/>
    <property type="match status" value="1"/>
</dbReference>
<dbReference type="SUPFAM" id="SSF81301">
    <property type="entry name" value="Nucleotidyltransferase"/>
    <property type="match status" value="1"/>
</dbReference>
<dbReference type="FunFam" id="3.20.20.140:FF:000047">
    <property type="entry name" value="PHP domain-containing protein"/>
    <property type="match status" value="1"/>
</dbReference>
<feature type="domain" description="Helix-hairpin-helix DNA-binding motif class 1" evidence="9">
    <location>
        <begin position="127"/>
        <end position="146"/>
    </location>
</feature>
<dbReference type="SMART" id="SM00483">
    <property type="entry name" value="POLXc"/>
    <property type="match status" value="1"/>
</dbReference>
<dbReference type="InterPro" id="IPR004013">
    <property type="entry name" value="PHP_dom"/>
</dbReference>
<keyword evidence="4" id="KW-0808">Transferase</keyword>
<dbReference type="GO" id="GO:0003677">
    <property type="term" value="F:DNA binding"/>
    <property type="evidence" value="ECO:0007669"/>
    <property type="project" value="InterPro"/>
</dbReference>
<name>A0A5A8F4W8_9BACT</name>
<comment type="catalytic activity">
    <reaction evidence="8">
        <text>DNA(n) + a 2'-deoxyribonucleoside 5'-triphosphate = DNA(n+1) + diphosphate</text>
        <dbReference type="Rhea" id="RHEA:22508"/>
        <dbReference type="Rhea" id="RHEA-COMP:17339"/>
        <dbReference type="Rhea" id="RHEA-COMP:17340"/>
        <dbReference type="ChEBI" id="CHEBI:33019"/>
        <dbReference type="ChEBI" id="CHEBI:61560"/>
        <dbReference type="ChEBI" id="CHEBI:173112"/>
        <dbReference type="EC" id="2.7.7.7"/>
    </reaction>
</comment>
<evidence type="ECO:0000259" key="9">
    <source>
        <dbReference type="SMART" id="SM00278"/>
    </source>
</evidence>
<keyword evidence="12" id="KW-0269">Exonuclease</keyword>
<evidence type="ECO:0000256" key="5">
    <source>
        <dbReference type="ARBA" id="ARBA00022695"/>
    </source>
</evidence>
<dbReference type="EMBL" id="VFJB01000002">
    <property type="protein sequence ID" value="KAA0259169.1"/>
    <property type="molecule type" value="Genomic_DNA"/>
</dbReference>
<dbReference type="GO" id="GO:0042578">
    <property type="term" value="F:phosphoric ester hydrolase activity"/>
    <property type="evidence" value="ECO:0007669"/>
    <property type="project" value="TreeGrafter"/>
</dbReference>
<dbReference type="PIRSF" id="PIRSF005047">
    <property type="entry name" value="UCP005047_YshC"/>
    <property type="match status" value="1"/>
</dbReference>
<evidence type="ECO:0000256" key="2">
    <source>
        <dbReference type="ARBA" id="ARBA00012417"/>
    </source>
</evidence>
<keyword evidence="12" id="KW-0540">Nuclease</keyword>
<dbReference type="InterPro" id="IPR016195">
    <property type="entry name" value="Pol/histidinol_Pase-like"/>
</dbReference>
<dbReference type="GO" id="GO:0006281">
    <property type="term" value="P:DNA repair"/>
    <property type="evidence" value="ECO:0007669"/>
    <property type="project" value="InterPro"/>
</dbReference>
<sequence length="569" mass="65779">MNNSYIADLFEIYADYLELNNEDPFKVTAYRRGARVIRGLDFEIVDYVRNGGVLTDIKGVGKALSGKILEIIEKGSFDALEKIIQNTPEVLIEMTKIPGLGPKKAFRLYKELNIRSIGELEYACNENRLKLLKGFGLKTQEKILKGISFYNKHKDRYLFSEIEPIAEDLKNVVKGFKDVKRIEIAGSLRRKLETVKDIDVVVELKESNCIPHFIQYLSENEDINLEEKGDKKITFKYKGIHTDLRICDGDSFITMLHHLTGSKKHNEIIRMKGKEKGYKINEYGVFDGDKQIKIEKESDIYTLLDMPYVIPELREGFYEFERVVDEENLISLNDIRGVFHVHTSYSDGSMSIEDVIKVCLDRNYQYVGISDHSKSSYIANGLDEKRVFQQFEEIGELKEKYKEIKILKGIECDILADGSLDFDDEVLQRFDFVIAGVHSHFNLDKNSMTKRLVKALSNPYVNIFGHPTGRLLLSREGYTFDEDEVFKVCKENGVVIELNANPHRLDIDWRRMEYVHKYNLLISISPDAHYKEGFDDLRFGVYVARKGCIIKEQVLNTKSFDEIAEKLRL</sequence>
<dbReference type="GO" id="GO:0003887">
    <property type="term" value="F:DNA-directed DNA polymerase activity"/>
    <property type="evidence" value="ECO:0007669"/>
    <property type="project" value="UniProtKB-KW"/>
</dbReference>